<dbReference type="Gene3D" id="3.30.70.270">
    <property type="match status" value="1"/>
</dbReference>
<evidence type="ECO:0000313" key="2">
    <source>
        <dbReference type="Proteomes" id="UP001286313"/>
    </source>
</evidence>
<accession>A0AAE1FV79</accession>
<name>A0AAE1FV79_PETCI</name>
<dbReference type="EMBL" id="JAWQEG010001235">
    <property type="protein sequence ID" value="KAK3881293.1"/>
    <property type="molecule type" value="Genomic_DNA"/>
</dbReference>
<dbReference type="InterPro" id="IPR053134">
    <property type="entry name" value="RNA-dir_DNA_polymerase"/>
</dbReference>
<reference evidence="1" key="1">
    <citation type="submission" date="2023-10" db="EMBL/GenBank/DDBJ databases">
        <title>Genome assemblies of two species of porcelain crab, Petrolisthes cinctipes and Petrolisthes manimaculis (Anomura: Porcellanidae).</title>
        <authorList>
            <person name="Angst P."/>
        </authorList>
    </citation>
    <scope>NUCLEOTIDE SEQUENCE</scope>
    <source>
        <strain evidence="1">PB745_01</strain>
        <tissue evidence="1">Gill</tissue>
    </source>
</reference>
<dbReference type="InterPro" id="IPR043128">
    <property type="entry name" value="Rev_trsase/Diguanyl_cyclase"/>
</dbReference>
<keyword evidence="2" id="KW-1185">Reference proteome</keyword>
<proteinExistence type="predicted"/>
<protein>
    <recommendedName>
        <fullName evidence="3">Reverse transcriptase domain-containing protein</fullName>
    </recommendedName>
</protein>
<dbReference type="GO" id="GO:0071897">
    <property type="term" value="P:DNA biosynthetic process"/>
    <property type="evidence" value="ECO:0007669"/>
    <property type="project" value="UniProtKB-ARBA"/>
</dbReference>
<dbReference type="PANTHER" id="PTHR24559:SF444">
    <property type="entry name" value="REVERSE TRANSCRIPTASE DOMAIN-CONTAINING PROTEIN"/>
    <property type="match status" value="1"/>
</dbReference>
<sequence length="100" mass="11078">MLEAGVAIPSTSPWFSPIILLQKTDAFSNSSGHRIYEFHVLPCGLCQDPGVCIAAATFTRLMDTESTGETCLAFLDDIIIFGRSWDEHLKRLKQVVSYVV</sequence>
<dbReference type="SUPFAM" id="SSF56672">
    <property type="entry name" value="DNA/RNA polymerases"/>
    <property type="match status" value="1"/>
</dbReference>
<dbReference type="PANTHER" id="PTHR24559">
    <property type="entry name" value="TRANSPOSON TY3-I GAG-POL POLYPROTEIN"/>
    <property type="match status" value="1"/>
</dbReference>
<gene>
    <name evidence="1" type="ORF">Pcinc_014278</name>
</gene>
<dbReference type="InterPro" id="IPR043502">
    <property type="entry name" value="DNA/RNA_pol_sf"/>
</dbReference>
<evidence type="ECO:0000313" key="1">
    <source>
        <dbReference type="EMBL" id="KAK3881293.1"/>
    </source>
</evidence>
<evidence type="ECO:0008006" key="3">
    <source>
        <dbReference type="Google" id="ProtNLM"/>
    </source>
</evidence>
<organism evidence="1 2">
    <name type="scientific">Petrolisthes cinctipes</name>
    <name type="common">Flat porcelain crab</name>
    <dbReference type="NCBI Taxonomy" id="88211"/>
    <lineage>
        <taxon>Eukaryota</taxon>
        <taxon>Metazoa</taxon>
        <taxon>Ecdysozoa</taxon>
        <taxon>Arthropoda</taxon>
        <taxon>Crustacea</taxon>
        <taxon>Multicrustacea</taxon>
        <taxon>Malacostraca</taxon>
        <taxon>Eumalacostraca</taxon>
        <taxon>Eucarida</taxon>
        <taxon>Decapoda</taxon>
        <taxon>Pleocyemata</taxon>
        <taxon>Anomura</taxon>
        <taxon>Galatheoidea</taxon>
        <taxon>Porcellanidae</taxon>
        <taxon>Petrolisthes</taxon>
    </lineage>
</organism>
<dbReference type="AlphaFoldDB" id="A0AAE1FV79"/>
<dbReference type="Proteomes" id="UP001286313">
    <property type="component" value="Unassembled WGS sequence"/>
</dbReference>
<comment type="caution">
    <text evidence="1">The sequence shown here is derived from an EMBL/GenBank/DDBJ whole genome shotgun (WGS) entry which is preliminary data.</text>
</comment>